<feature type="transmembrane region" description="Helical" evidence="7">
    <location>
        <begin position="269"/>
        <end position="292"/>
    </location>
</feature>
<dbReference type="InterPro" id="IPR017452">
    <property type="entry name" value="GPCR_Rhodpsn_7TM"/>
</dbReference>
<dbReference type="SMART" id="SM00343">
    <property type="entry name" value="ZnF_C2HC"/>
    <property type="match status" value="1"/>
</dbReference>
<keyword evidence="5" id="KW-0862">Zinc</keyword>
<feature type="domain" description="CCHC-type" evidence="8">
    <location>
        <begin position="828"/>
        <end position="844"/>
    </location>
</feature>
<dbReference type="GO" id="GO:0008270">
    <property type="term" value="F:zinc ion binding"/>
    <property type="evidence" value="ECO:0007669"/>
    <property type="project" value="UniProtKB-KW"/>
</dbReference>
<feature type="region of interest" description="Disordered" evidence="6">
    <location>
        <begin position="491"/>
        <end position="537"/>
    </location>
</feature>
<dbReference type="GO" id="GO:0003676">
    <property type="term" value="F:nucleic acid binding"/>
    <property type="evidence" value="ECO:0007669"/>
    <property type="project" value="InterPro"/>
</dbReference>
<dbReference type="InterPro" id="IPR013785">
    <property type="entry name" value="Aldolase_TIM"/>
</dbReference>
<evidence type="ECO:0000256" key="2">
    <source>
        <dbReference type="ARBA" id="ARBA00022692"/>
    </source>
</evidence>
<dbReference type="Gene3D" id="3.20.20.70">
    <property type="entry name" value="Aldolase class I"/>
    <property type="match status" value="1"/>
</dbReference>
<feature type="transmembrane region" description="Helical" evidence="7">
    <location>
        <begin position="17"/>
        <end position="38"/>
    </location>
</feature>
<keyword evidence="5" id="KW-0479">Metal-binding</keyword>
<dbReference type="PANTHER" id="PTHR33194:SF4">
    <property type="entry name" value="CCHC-TYPE DOMAIN-CONTAINING PROTEIN"/>
    <property type="match status" value="1"/>
</dbReference>
<dbReference type="Gene3D" id="4.10.60.10">
    <property type="entry name" value="Zinc finger, CCHC-type"/>
    <property type="match status" value="1"/>
</dbReference>
<evidence type="ECO:0000256" key="3">
    <source>
        <dbReference type="ARBA" id="ARBA00022989"/>
    </source>
</evidence>
<feature type="transmembrane region" description="Helical" evidence="7">
    <location>
        <begin position="45"/>
        <end position="69"/>
    </location>
</feature>
<dbReference type="Pfam" id="PF19259">
    <property type="entry name" value="Ty3_capsid"/>
    <property type="match status" value="1"/>
</dbReference>
<feature type="compositionally biased region" description="Acidic residues" evidence="6">
    <location>
        <begin position="721"/>
        <end position="734"/>
    </location>
</feature>
<dbReference type="PROSITE" id="PS50262">
    <property type="entry name" value="G_PROTEIN_RECEP_F1_2"/>
    <property type="match status" value="1"/>
</dbReference>
<feature type="transmembrane region" description="Helical" evidence="7">
    <location>
        <begin position="168"/>
        <end position="191"/>
    </location>
</feature>
<keyword evidence="5" id="KW-0863">Zinc-finger</keyword>
<keyword evidence="3 7" id="KW-1133">Transmembrane helix</keyword>
<evidence type="ECO:0000259" key="8">
    <source>
        <dbReference type="PROSITE" id="PS50158"/>
    </source>
</evidence>
<evidence type="ECO:0000313" key="10">
    <source>
        <dbReference type="EMBL" id="CAF1381060.1"/>
    </source>
</evidence>
<evidence type="ECO:0000313" key="11">
    <source>
        <dbReference type="Proteomes" id="UP000663852"/>
    </source>
</evidence>
<evidence type="ECO:0000256" key="5">
    <source>
        <dbReference type="PROSITE-ProRule" id="PRU00047"/>
    </source>
</evidence>
<dbReference type="SUPFAM" id="SSF81321">
    <property type="entry name" value="Family A G protein-coupled receptor-like"/>
    <property type="match status" value="1"/>
</dbReference>
<gene>
    <name evidence="10" type="ORF">EDS130_LOCUS34928</name>
</gene>
<evidence type="ECO:0000256" key="7">
    <source>
        <dbReference type="SAM" id="Phobius"/>
    </source>
</evidence>
<accession>A0A815JKZ7</accession>
<feature type="transmembrane region" description="Helical" evidence="7">
    <location>
        <begin position="89"/>
        <end position="107"/>
    </location>
</feature>
<comment type="caution">
    <text evidence="10">The sequence shown here is derived from an EMBL/GenBank/DDBJ whole genome shotgun (WGS) entry which is preliminary data.</text>
</comment>
<sequence>MSSPTILPLVQTALVRYATSIVLTFGFIGNISVVYLFSKHYKNPCAFYLLCAAFINIVYLSLSISHGLYVLDHIDPSLSSLAFCKSRFYFFHVWGQMSRYFIIFACIDRFALTHRNVKLRNFSHINKTRLLIILVTLFWHIFPIHILLMTTIQNGRCGYFDLYYILNSVYSVIFVGLVPPVLMTLFGYLAFRNVSKMHRRIKPADVSTANNSTTNVIQRKDRNLLKMLLSEVSVYILTMSFYPIVVLEVSVTNAMNIQKTLERIQIENFMSYLSLFFIYLNTSASFYIYYLASKSFRKDCKESVYGTTPGGFSSAPKGWNSFPMQSLGMKFNQENVIQQCDQLVNELGEYGYDLCSLDSGWSVGANGDEYGRIIYDSSIFDIPQLADHLHRKGLKLGVYVVPGYFANDANKFVFGTNYTLSQIGNGHNNGLARIDLNYSHPGAQIWCNTVVDQFAQWGVDMIKLDYVTPGSPDNGVNLDTRNRPAVQRTIDNEPIIQRQQQKQQQRQEQRQQRLQETLAQQQNTSPTSLELEEDQNMSTSTGFATRILEKGMKPLEQFTGAEDQDISVWIQDFEETIEAAGGDSTTKRKAIVLYLSGDAKKWYRLTNVEDGEWSTFREKLVTAFTSASQQLKTLTKLMNRKQGVNELAQSYFYDVLALCSKLNPQMNEAEKLLHLLRGVKPSLAQNIIMFSPKTIQEFLELAKRSETTYAGAPSLPTATTEESEFTAVIDDENSSEQVAAISRRKGQPPPSRESQSSNNHYQHRNFPRRSTFHDPMYPIQYQATSQNNYVSPRNNYNEQPEVIHSRSYPQSQQNWDDHRQYSGSSRNRCYNCDGFGHIARICPSARRQHQRLNE</sequence>
<evidence type="ECO:0000256" key="6">
    <source>
        <dbReference type="SAM" id="MobiDB-lite"/>
    </source>
</evidence>
<feature type="domain" description="G-protein coupled receptors family 1 profile" evidence="9">
    <location>
        <begin position="26"/>
        <end position="289"/>
    </location>
</feature>
<organism evidence="10 11">
    <name type="scientific">Adineta ricciae</name>
    <name type="common">Rotifer</name>
    <dbReference type="NCBI Taxonomy" id="249248"/>
    <lineage>
        <taxon>Eukaryota</taxon>
        <taxon>Metazoa</taxon>
        <taxon>Spiralia</taxon>
        <taxon>Gnathifera</taxon>
        <taxon>Rotifera</taxon>
        <taxon>Eurotatoria</taxon>
        <taxon>Bdelloidea</taxon>
        <taxon>Adinetida</taxon>
        <taxon>Adinetidae</taxon>
        <taxon>Adineta</taxon>
    </lineage>
</organism>
<evidence type="ECO:0008006" key="12">
    <source>
        <dbReference type="Google" id="ProtNLM"/>
    </source>
</evidence>
<dbReference type="Gene3D" id="1.20.1070.10">
    <property type="entry name" value="Rhodopsin 7-helix transmembrane proteins"/>
    <property type="match status" value="1"/>
</dbReference>
<proteinExistence type="predicted"/>
<keyword evidence="2 7" id="KW-0812">Transmembrane</keyword>
<dbReference type="InterPro" id="IPR036875">
    <property type="entry name" value="Znf_CCHC_sf"/>
</dbReference>
<protein>
    <recommendedName>
        <fullName evidence="12">Alpha-galactosidase</fullName>
    </recommendedName>
</protein>
<evidence type="ECO:0000256" key="4">
    <source>
        <dbReference type="ARBA" id="ARBA00023136"/>
    </source>
</evidence>
<comment type="subcellular location">
    <subcellularLocation>
        <location evidence="1">Membrane</location>
    </subcellularLocation>
</comment>
<dbReference type="EMBL" id="CAJNOJ010000299">
    <property type="protein sequence ID" value="CAF1381060.1"/>
    <property type="molecule type" value="Genomic_DNA"/>
</dbReference>
<keyword evidence="4 7" id="KW-0472">Membrane</keyword>
<dbReference type="AlphaFoldDB" id="A0A815JKZ7"/>
<dbReference type="InterPro" id="IPR017853">
    <property type="entry name" value="GH"/>
</dbReference>
<dbReference type="Pfam" id="PF00098">
    <property type="entry name" value="zf-CCHC"/>
    <property type="match status" value="1"/>
</dbReference>
<feature type="transmembrane region" description="Helical" evidence="7">
    <location>
        <begin position="128"/>
        <end position="148"/>
    </location>
</feature>
<dbReference type="PANTHER" id="PTHR33194">
    <property type="entry name" value="ZINC KNUCKLE DOMAINCONTAINING PROTEIN"/>
    <property type="match status" value="1"/>
</dbReference>
<dbReference type="InterPro" id="IPR045358">
    <property type="entry name" value="Ty3_capsid"/>
</dbReference>
<feature type="region of interest" description="Disordered" evidence="6">
    <location>
        <begin position="709"/>
        <end position="773"/>
    </location>
</feature>
<name>A0A815JKZ7_ADIRI</name>
<dbReference type="PROSITE" id="PS50158">
    <property type="entry name" value="ZF_CCHC"/>
    <property type="match status" value="1"/>
</dbReference>
<dbReference type="GO" id="GO:0016020">
    <property type="term" value="C:membrane"/>
    <property type="evidence" value="ECO:0007669"/>
    <property type="project" value="UniProtKB-SubCell"/>
</dbReference>
<evidence type="ECO:0000259" key="9">
    <source>
        <dbReference type="PROSITE" id="PS50262"/>
    </source>
</evidence>
<dbReference type="OrthoDB" id="10037266at2759"/>
<reference evidence="10" key="1">
    <citation type="submission" date="2021-02" db="EMBL/GenBank/DDBJ databases">
        <authorList>
            <person name="Nowell W R."/>
        </authorList>
    </citation>
    <scope>NUCLEOTIDE SEQUENCE</scope>
</reference>
<dbReference type="InterPro" id="IPR001878">
    <property type="entry name" value="Znf_CCHC"/>
</dbReference>
<dbReference type="Proteomes" id="UP000663852">
    <property type="component" value="Unassembled WGS sequence"/>
</dbReference>
<dbReference type="SUPFAM" id="SSF51445">
    <property type="entry name" value="(Trans)glycosidases"/>
    <property type="match status" value="1"/>
</dbReference>
<dbReference type="SUPFAM" id="SSF57756">
    <property type="entry name" value="Retrovirus zinc finger-like domains"/>
    <property type="match status" value="1"/>
</dbReference>
<evidence type="ECO:0000256" key="1">
    <source>
        <dbReference type="ARBA" id="ARBA00004370"/>
    </source>
</evidence>